<evidence type="ECO:0000256" key="3">
    <source>
        <dbReference type="SAM" id="Phobius"/>
    </source>
</evidence>
<dbReference type="EMBL" id="LLYA01000161">
    <property type="protein sequence ID" value="KRR23118.1"/>
    <property type="molecule type" value="Genomic_DNA"/>
</dbReference>
<sequence length="148" mass="15615">MMSDFTPKNRINSEPGQPRRILPWVLLILLAVAIAAVLWAGNRIGSESPPSAAVHPNAEPSLAAEIADKTARHAVANLQQTIQELQAAQERAAEQISGLQRQISAEQGQRKLLSEQLGGLSARVDSLQGSNAAAPPGPPPPAKKGRGQ</sequence>
<reference evidence="4 5" key="1">
    <citation type="submission" date="2014-03" db="EMBL/GenBank/DDBJ databases">
        <title>Bradyrhizobium valentinum sp. nov., isolated from effective nodules of Lupinus mariae-josephae, a lupine endemic of basic-lime soils in Eastern Spain.</title>
        <authorList>
            <person name="Duran D."/>
            <person name="Rey L."/>
            <person name="Navarro A."/>
            <person name="Busquets A."/>
            <person name="Imperial J."/>
            <person name="Ruiz-Argueso T."/>
        </authorList>
    </citation>
    <scope>NUCLEOTIDE SEQUENCE [LARGE SCALE GENOMIC DNA]</scope>
    <source>
        <strain evidence="4 5">Ro19</strain>
    </source>
</reference>
<dbReference type="Proteomes" id="UP000052023">
    <property type="component" value="Unassembled WGS sequence"/>
</dbReference>
<dbReference type="AlphaFoldDB" id="A0A0R3MU33"/>
<comment type="caution">
    <text evidence="4">The sequence shown here is derived from an EMBL/GenBank/DDBJ whole genome shotgun (WGS) entry which is preliminary data.</text>
</comment>
<feature type="region of interest" description="Disordered" evidence="2">
    <location>
        <begin position="124"/>
        <end position="148"/>
    </location>
</feature>
<protein>
    <recommendedName>
        <fullName evidence="6">SlyX family protein</fullName>
    </recommendedName>
</protein>
<evidence type="ECO:0008006" key="6">
    <source>
        <dbReference type="Google" id="ProtNLM"/>
    </source>
</evidence>
<proteinExistence type="predicted"/>
<organism evidence="4 5">
    <name type="scientific">Bradyrhizobium retamae</name>
    <dbReference type="NCBI Taxonomy" id="1300035"/>
    <lineage>
        <taxon>Bacteria</taxon>
        <taxon>Pseudomonadati</taxon>
        <taxon>Pseudomonadota</taxon>
        <taxon>Alphaproteobacteria</taxon>
        <taxon>Hyphomicrobiales</taxon>
        <taxon>Nitrobacteraceae</taxon>
        <taxon>Bradyrhizobium</taxon>
    </lineage>
</organism>
<feature type="transmembrane region" description="Helical" evidence="3">
    <location>
        <begin position="21"/>
        <end position="41"/>
    </location>
</feature>
<evidence type="ECO:0000313" key="4">
    <source>
        <dbReference type="EMBL" id="KRR23118.1"/>
    </source>
</evidence>
<accession>A0A0R3MU33</accession>
<evidence type="ECO:0000256" key="1">
    <source>
        <dbReference type="SAM" id="Coils"/>
    </source>
</evidence>
<feature type="coiled-coil region" evidence="1">
    <location>
        <begin position="68"/>
        <end position="102"/>
    </location>
</feature>
<name>A0A0R3MU33_9BRAD</name>
<keyword evidence="3" id="KW-1133">Transmembrane helix</keyword>
<gene>
    <name evidence="4" type="ORF">CQ13_27960</name>
</gene>
<keyword evidence="3" id="KW-0472">Membrane</keyword>
<evidence type="ECO:0000313" key="5">
    <source>
        <dbReference type="Proteomes" id="UP000052023"/>
    </source>
</evidence>
<keyword evidence="3" id="KW-0812">Transmembrane</keyword>
<keyword evidence="1" id="KW-0175">Coiled coil</keyword>
<dbReference type="Gene3D" id="1.20.5.340">
    <property type="match status" value="1"/>
</dbReference>
<evidence type="ECO:0000256" key="2">
    <source>
        <dbReference type="SAM" id="MobiDB-lite"/>
    </source>
</evidence>
<keyword evidence="5" id="KW-1185">Reference proteome</keyword>